<reference evidence="1 2" key="1">
    <citation type="submission" date="2018-06" db="EMBL/GenBank/DDBJ databases">
        <authorList>
            <consortium name="Pathogen Informatics"/>
            <person name="Doyle S."/>
        </authorList>
    </citation>
    <scope>NUCLEOTIDE SEQUENCE [LARGE SCALE GENOMIC DNA]</scope>
    <source>
        <strain evidence="1 2">NCTC11343</strain>
    </source>
</reference>
<dbReference type="Gene3D" id="2.130.10.10">
    <property type="entry name" value="YVTN repeat-like/Quinoprotein amine dehydrogenase"/>
    <property type="match status" value="1"/>
</dbReference>
<dbReference type="InterPro" id="IPR011047">
    <property type="entry name" value="Quinoprotein_ADH-like_sf"/>
</dbReference>
<organism evidence="1 2">
    <name type="scientific">Sphingobacterium multivorum</name>
    <dbReference type="NCBI Taxonomy" id="28454"/>
    <lineage>
        <taxon>Bacteria</taxon>
        <taxon>Pseudomonadati</taxon>
        <taxon>Bacteroidota</taxon>
        <taxon>Sphingobacteriia</taxon>
        <taxon>Sphingobacteriales</taxon>
        <taxon>Sphingobacteriaceae</taxon>
        <taxon>Sphingobacterium</taxon>
    </lineage>
</organism>
<dbReference type="SUPFAM" id="SSF50998">
    <property type="entry name" value="Quinoprotein alcohol dehydrogenase-like"/>
    <property type="match status" value="1"/>
</dbReference>
<dbReference type="RefSeq" id="WP_146753065.1">
    <property type="nucleotide sequence ID" value="NZ_CP068086.1"/>
</dbReference>
<sequence>MKKTIIITVILFIAVIAATIYLFGDFNKNNKQDSKALQYLPENTLTIASFANDQTVDTIFNDYELFKAIIGQRNFSNLERLKDELLRSEQLAPLVAGQQVLLSFHQEKDQITPLYSVQVGQSIDNNALATLLGNVGKNYKIQPFDTLGQRFYGLNQGTKDSTLYCAYSHEIIFASYSKQVLSQIFDKQVKKISTKQIEFFVNHNNKNTPLSLYFFNEQLSQIARILMKSKFGTYLNLIDSLKGQTSWNMNFKKDAFIFKGETDLTASKNSYLQLFATQTAQVQALGNYLPKNAASYIDFSISDPRSFRSGLKALLVQQKEDARLTKSIKNFEEDSKVSFDSIIAPIFNDEFALAELDNQDAIGLISISDSTQFADNLKKFSTAVGDSIYQFKYSNLLHALFGEPFKSFTRPYFTIVDNIMVVAGRTGILRDYRESFREKQFLSGTAIFKNHAALQNSRSNVTFYLEPKAGKSNILDNLKADFAKNFKDEDEYGFQNFYSWSYQLSGNQGTFSSSLYALFKSDTRLGGKPEWTAQLENRIINKPWILDQDGKNKFILIQEQDHTVHAFSPDGKELWQNLFQGEILGEPIQLQDLSIVAVTKNRLYRFMPDGKNRTGFSVELPYSATYGATIATFNKEQRIYIPATDRILAYTLDGKKVEGFENNSVDGRILFDLKTTSLGQTNYIIAGTSTASVYFFDQNGKVIHKKTLDTDGESVKNPIGLVAASDEKNSFIYLANNKGSVFKIPFEGETKKIKLGDWGKDAFFNFEDISGGADRDFVILANNKLNAYSVRDSSSYFEYKFIEEASNRPLFFKRIGKSDIIGVGTDNRMIYVFGSDGLVQEGFPVEGFSKFYYGPINYGDNANYLICMKRDFKIYVYKF</sequence>
<evidence type="ECO:0000313" key="2">
    <source>
        <dbReference type="Proteomes" id="UP000251241"/>
    </source>
</evidence>
<dbReference type="GeneID" id="97182524"/>
<gene>
    <name evidence="1" type="ORF">NCTC11343_02572</name>
</gene>
<evidence type="ECO:0000313" key="1">
    <source>
        <dbReference type="EMBL" id="SPZ86897.1"/>
    </source>
</evidence>
<accession>A0A2X2IXM4</accession>
<dbReference type="InterPro" id="IPR015943">
    <property type="entry name" value="WD40/YVTN_repeat-like_dom_sf"/>
</dbReference>
<name>A0A2X2IXM4_SPHMU</name>
<dbReference type="EMBL" id="UAUU01000009">
    <property type="protein sequence ID" value="SPZ86897.1"/>
    <property type="molecule type" value="Genomic_DNA"/>
</dbReference>
<dbReference type="AlphaFoldDB" id="A0A2X2IXM4"/>
<dbReference type="Proteomes" id="UP000251241">
    <property type="component" value="Unassembled WGS sequence"/>
</dbReference>
<evidence type="ECO:0008006" key="3">
    <source>
        <dbReference type="Google" id="ProtNLM"/>
    </source>
</evidence>
<protein>
    <recommendedName>
        <fullName evidence="3">PQQ-binding-like beta-propeller repeat protein</fullName>
    </recommendedName>
</protein>
<proteinExistence type="predicted"/>